<reference evidence="2" key="1">
    <citation type="journal article" date="2005" name="Nature">
        <title>The map-based sequence of the rice genome.</title>
        <authorList>
            <consortium name="International rice genome sequencing project (IRGSP)"/>
            <person name="Matsumoto T."/>
            <person name="Wu J."/>
            <person name="Kanamori H."/>
            <person name="Katayose Y."/>
            <person name="Fujisawa M."/>
            <person name="Namiki N."/>
            <person name="Mizuno H."/>
            <person name="Yamamoto K."/>
            <person name="Antonio B.A."/>
            <person name="Baba T."/>
            <person name="Sakata K."/>
            <person name="Nagamura Y."/>
            <person name="Aoki H."/>
            <person name="Arikawa K."/>
            <person name="Arita K."/>
            <person name="Bito T."/>
            <person name="Chiden Y."/>
            <person name="Fujitsuka N."/>
            <person name="Fukunaka R."/>
            <person name="Hamada M."/>
            <person name="Harada C."/>
            <person name="Hayashi A."/>
            <person name="Hijishita S."/>
            <person name="Honda M."/>
            <person name="Hosokawa S."/>
            <person name="Ichikawa Y."/>
            <person name="Idonuma A."/>
            <person name="Iijima M."/>
            <person name="Ikeda M."/>
            <person name="Ikeno M."/>
            <person name="Ito K."/>
            <person name="Ito S."/>
            <person name="Ito T."/>
            <person name="Ito Y."/>
            <person name="Ito Y."/>
            <person name="Iwabuchi A."/>
            <person name="Kamiya K."/>
            <person name="Karasawa W."/>
            <person name="Kurita K."/>
            <person name="Katagiri S."/>
            <person name="Kikuta A."/>
            <person name="Kobayashi H."/>
            <person name="Kobayashi N."/>
            <person name="Machita K."/>
            <person name="Maehara T."/>
            <person name="Masukawa M."/>
            <person name="Mizubayashi T."/>
            <person name="Mukai Y."/>
            <person name="Nagasaki H."/>
            <person name="Nagata Y."/>
            <person name="Naito S."/>
            <person name="Nakashima M."/>
            <person name="Nakama Y."/>
            <person name="Nakamichi Y."/>
            <person name="Nakamura M."/>
            <person name="Meguro A."/>
            <person name="Negishi M."/>
            <person name="Ohta I."/>
            <person name="Ohta T."/>
            <person name="Okamoto M."/>
            <person name="Ono N."/>
            <person name="Saji S."/>
            <person name="Sakaguchi M."/>
            <person name="Sakai K."/>
            <person name="Shibata M."/>
            <person name="Shimokawa T."/>
            <person name="Song J."/>
            <person name="Takazaki Y."/>
            <person name="Terasawa K."/>
            <person name="Tsugane M."/>
            <person name="Tsuji K."/>
            <person name="Ueda S."/>
            <person name="Waki K."/>
            <person name="Yamagata H."/>
            <person name="Yamamoto M."/>
            <person name="Yamamoto S."/>
            <person name="Yamane H."/>
            <person name="Yoshiki S."/>
            <person name="Yoshihara R."/>
            <person name="Yukawa K."/>
            <person name="Zhong H."/>
            <person name="Yano M."/>
            <person name="Yuan Q."/>
            <person name="Ouyang S."/>
            <person name="Liu J."/>
            <person name="Jones K.M."/>
            <person name="Gansberger K."/>
            <person name="Moffat K."/>
            <person name="Hill J."/>
            <person name="Bera J."/>
            <person name="Fadrosh D."/>
            <person name="Jin S."/>
            <person name="Johri S."/>
            <person name="Kim M."/>
            <person name="Overton L."/>
            <person name="Reardon M."/>
            <person name="Tsitrin T."/>
            <person name="Vuong H."/>
            <person name="Weaver B."/>
            <person name="Ciecko A."/>
            <person name="Tallon L."/>
            <person name="Jackson J."/>
            <person name="Pai G."/>
            <person name="Aken S.V."/>
            <person name="Utterback T."/>
            <person name="Reidmuller S."/>
            <person name="Feldblyum T."/>
            <person name="Hsiao J."/>
            <person name="Zismann V."/>
            <person name="Iobst S."/>
            <person name="de Vazeille A.R."/>
            <person name="Buell C.R."/>
            <person name="Ying K."/>
            <person name="Li Y."/>
            <person name="Lu T."/>
            <person name="Huang Y."/>
            <person name="Zhao Q."/>
            <person name="Feng Q."/>
            <person name="Zhang L."/>
            <person name="Zhu J."/>
            <person name="Weng Q."/>
            <person name="Mu J."/>
            <person name="Lu Y."/>
            <person name="Fan D."/>
            <person name="Liu Y."/>
            <person name="Guan J."/>
            <person name="Zhang Y."/>
            <person name="Yu S."/>
            <person name="Liu X."/>
            <person name="Zhang Y."/>
            <person name="Hong G."/>
            <person name="Han B."/>
            <person name="Choisne N."/>
            <person name="Demange N."/>
            <person name="Orjeda G."/>
            <person name="Samain S."/>
            <person name="Cattolico L."/>
            <person name="Pelletier E."/>
            <person name="Couloux A."/>
            <person name="Segurens B."/>
            <person name="Wincker P."/>
            <person name="D'Hont A."/>
            <person name="Scarpelli C."/>
            <person name="Weissenbach J."/>
            <person name="Salanoubat M."/>
            <person name="Quetier F."/>
            <person name="Yu Y."/>
            <person name="Kim H.R."/>
            <person name="Rambo T."/>
            <person name="Currie J."/>
            <person name="Collura K."/>
            <person name="Luo M."/>
            <person name="Yang T."/>
            <person name="Ammiraju J.S.S."/>
            <person name="Engler F."/>
            <person name="Soderlund C."/>
            <person name="Wing R.A."/>
            <person name="Palmer L.E."/>
            <person name="de la Bastide M."/>
            <person name="Spiegel L."/>
            <person name="Nascimento L."/>
            <person name="Zutavern T."/>
            <person name="O'Shaughnessy A."/>
            <person name="Dike S."/>
            <person name="Dedhia N."/>
            <person name="Preston R."/>
            <person name="Balija V."/>
            <person name="McCombie W.R."/>
            <person name="Chow T."/>
            <person name="Chen H."/>
            <person name="Chung M."/>
            <person name="Chen C."/>
            <person name="Shaw J."/>
            <person name="Wu H."/>
            <person name="Hsiao K."/>
            <person name="Chao Y."/>
            <person name="Chu M."/>
            <person name="Cheng C."/>
            <person name="Hour A."/>
            <person name="Lee P."/>
            <person name="Lin S."/>
            <person name="Lin Y."/>
            <person name="Liou J."/>
            <person name="Liu S."/>
            <person name="Hsing Y."/>
            <person name="Raghuvanshi S."/>
            <person name="Mohanty A."/>
            <person name="Bharti A.K."/>
            <person name="Gaur A."/>
            <person name="Gupta V."/>
            <person name="Kumar D."/>
            <person name="Ravi V."/>
            <person name="Vij S."/>
            <person name="Kapur A."/>
            <person name="Khurana P."/>
            <person name="Khurana P."/>
            <person name="Khurana J.P."/>
            <person name="Tyagi A.K."/>
            <person name="Gaikwad K."/>
            <person name="Singh A."/>
            <person name="Dalal V."/>
            <person name="Srivastava S."/>
            <person name="Dixit A."/>
            <person name="Pal A.K."/>
            <person name="Ghazi I.A."/>
            <person name="Yadav M."/>
            <person name="Pandit A."/>
            <person name="Bhargava A."/>
            <person name="Sureshbabu K."/>
            <person name="Batra K."/>
            <person name="Sharma T.R."/>
            <person name="Mohapatra T."/>
            <person name="Singh N.K."/>
            <person name="Messing J."/>
            <person name="Nelson A.B."/>
            <person name="Fuks G."/>
            <person name="Kavchok S."/>
            <person name="Keizer G."/>
            <person name="Linton E."/>
            <person name="Llaca V."/>
            <person name="Song R."/>
            <person name="Tanyolac B."/>
            <person name="Young S."/>
            <person name="Ho-Il K."/>
            <person name="Hahn J.H."/>
            <person name="Sangsakoo G."/>
            <person name="Vanavichit A."/>
            <person name="de Mattos Luiz.A.T."/>
            <person name="Zimmer P.D."/>
            <person name="Malone G."/>
            <person name="Dellagostin O."/>
            <person name="de Oliveira A.C."/>
            <person name="Bevan M."/>
            <person name="Bancroft I."/>
            <person name="Minx P."/>
            <person name="Cordum H."/>
            <person name="Wilson R."/>
            <person name="Cheng Z."/>
            <person name="Jin W."/>
            <person name="Jiang J."/>
            <person name="Leong S.A."/>
            <person name="Iwama H."/>
            <person name="Gojobori T."/>
            <person name="Itoh T."/>
            <person name="Niimura Y."/>
            <person name="Fujii Y."/>
            <person name="Habara T."/>
            <person name="Sakai H."/>
            <person name="Sato Y."/>
            <person name="Wilson G."/>
            <person name="Kumar K."/>
            <person name="McCouch S."/>
            <person name="Juretic N."/>
            <person name="Hoen D."/>
            <person name="Wright S."/>
            <person name="Bruskiewich R."/>
            <person name="Bureau T."/>
            <person name="Miyao A."/>
            <person name="Hirochika H."/>
            <person name="Nishikawa T."/>
            <person name="Kadowaki K."/>
            <person name="Sugiura M."/>
            <person name="Burr B."/>
            <person name="Sasaki T."/>
        </authorList>
    </citation>
    <scope>NUCLEOTIDE SEQUENCE [LARGE SCALE GENOMIC DNA]</scope>
    <source>
        <strain evidence="2">cv. Nipponbare</strain>
    </source>
</reference>
<name>Q8GVM9_ORYSJ</name>
<dbReference type="EMBL" id="AP005106">
    <property type="protein sequence ID" value="BAC22417.1"/>
    <property type="molecule type" value="Genomic_DNA"/>
</dbReference>
<proteinExistence type="predicted"/>
<protein>
    <submittedName>
        <fullName evidence="1">Uncharacterized protein</fullName>
    </submittedName>
</protein>
<organism evidence="1 2">
    <name type="scientific">Oryza sativa subsp. japonica</name>
    <name type="common">Rice</name>
    <dbReference type="NCBI Taxonomy" id="39947"/>
    <lineage>
        <taxon>Eukaryota</taxon>
        <taxon>Viridiplantae</taxon>
        <taxon>Streptophyta</taxon>
        <taxon>Embryophyta</taxon>
        <taxon>Tracheophyta</taxon>
        <taxon>Spermatophyta</taxon>
        <taxon>Magnoliopsida</taxon>
        <taxon>Liliopsida</taxon>
        <taxon>Poales</taxon>
        <taxon>Poaceae</taxon>
        <taxon>BOP clade</taxon>
        <taxon>Oryzoideae</taxon>
        <taxon>Oryzeae</taxon>
        <taxon>Oryzinae</taxon>
        <taxon>Oryza</taxon>
        <taxon>Oryza sativa</taxon>
    </lineage>
</organism>
<dbReference type="Proteomes" id="UP000000763">
    <property type="component" value="Chromosome 7"/>
</dbReference>
<sequence>MPSAATAVVLVHLGYGPHPRLPLPPSSPSSSTLAAASAAIVQRIRVQSSSF</sequence>
<reference evidence="2" key="2">
    <citation type="journal article" date="2008" name="Nucleic Acids Res.">
        <title>The rice annotation project database (RAP-DB): 2008 update.</title>
        <authorList>
            <consortium name="The rice annotation project (RAP)"/>
        </authorList>
    </citation>
    <scope>GENOME REANNOTATION</scope>
    <source>
        <strain evidence="2">cv. Nipponbare</strain>
    </source>
</reference>
<evidence type="ECO:0000313" key="1">
    <source>
        <dbReference type="EMBL" id="BAC22417.1"/>
    </source>
</evidence>
<evidence type="ECO:0000313" key="2">
    <source>
        <dbReference type="Proteomes" id="UP000000763"/>
    </source>
</evidence>
<accession>Q8GVM9</accession>
<gene>
    <name evidence="1" type="primary">OSJNBb0091I19.107</name>
</gene>
<dbReference type="AlphaFoldDB" id="Q8GVM9"/>